<keyword evidence="11 14" id="KW-0408">Iron</keyword>
<evidence type="ECO:0000313" key="16">
    <source>
        <dbReference type="EMBL" id="CAH0559424.1"/>
    </source>
</evidence>
<comment type="cofactor">
    <cofactor evidence="1 14">
        <name>heme</name>
        <dbReference type="ChEBI" id="CHEBI:30413"/>
    </cofactor>
</comment>
<dbReference type="EMBL" id="OV121137">
    <property type="protein sequence ID" value="CAH0559424.1"/>
    <property type="molecule type" value="Genomic_DNA"/>
</dbReference>
<keyword evidence="9" id="KW-0492">Microsome</keyword>
<evidence type="ECO:0008006" key="18">
    <source>
        <dbReference type="Google" id="ProtNLM"/>
    </source>
</evidence>
<dbReference type="PRINTS" id="PR00385">
    <property type="entry name" value="P450"/>
</dbReference>
<dbReference type="GO" id="GO:0020037">
    <property type="term" value="F:heme binding"/>
    <property type="evidence" value="ECO:0007669"/>
    <property type="project" value="InterPro"/>
</dbReference>
<dbReference type="PANTHER" id="PTHR24291:SF189">
    <property type="entry name" value="CYTOCHROME P450 4C3-RELATED"/>
    <property type="match status" value="1"/>
</dbReference>
<evidence type="ECO:0000256" key="9">
    <source>
        <dbReference type="ARBA" id="ARBA00022848"/>
    </source>
</evidence>
<dbReference type="GO" id="GO:0005789">
    <property type="term" value="C:endoplasmic reticulum membrane"/>
    <property type="evidence" value="ECO:0007669"/>
    <property type="project" value="UniProtKB-SubCell"/>
</dbReference>
<evidence type="ECO:0000256" key="3">
    <source>
        <dbReference type="ARBA" id="ARBA00004174"/>
    </source>
</evidence>
<dbReference type="PROSITE" id="PS00086">
    <property type="entry name" value="CYTOCHROME_P450"/>
    <property type="match status" value="1"/>
</dbReference>
<dbReference type="AlphaFoldDB" id="A0A9P0FM03"/>
<gene>
    <name evidence="16" type="ORF">MELIAE_LOCUS9514</name>
</gene>
<comment type="similarity">
    <text evidence="5 15">Belongs to the cytochrome P450 family.</text>
</comment>
<evidence type="ECO:0000256" key="13">
    <source>
        <dbReference type="ARBA" id="ARBA00023136"/>
    </source>
</evidence>
<dbReference type="InterPro" id="IPR017972">
    <property type="entry name" value="Cyt_P450_CS"/>
</dbReference>
<keyword evidence="12 15" id="KW-0503">Monooxygenase</keyword>
<dbReference type="InterPro" id="IPR002401">
    <property type="entry name" value="Cyt_P450_E_grp-I"/>
</dbReference>
<evidence type="ECO:0000256" key="1">
    <source>
        <dbReference type="ARBA" id="ARBA00001971"/>
    </source>
</evidence>
<sequence>MLTFFIFTTFLLILATWILKHFYSRKKLYVIANKMHGPMAYPFIGNAGLFICRDEEILSKIYNVIEKFESPMRFWVGPELALITTKLNHIQRILSSPKFYHKHDLYRFVKSYLGNGLVSGSGPTYKKHRRIIQPLFNLKYCTNQIEIMQKYTDVCMKNLESYVDKGTFDIHLISHKCFVDIIGETILGTKMNIQKNGYTKFCKSAIDMYANGFTRLTRPWLHPDFIYKFTNNYKREKEIIKDIKDFLNTVIASSWQRRSLNNANISDVSPIIDQIGEYINQNPNSISNTDFISHMITLFAAAEDTMTIITSFVCLCLGMYPEYQNKAVEEVRQIFGTTPRTVTYEDIQKLEYLDMCIKDVERLCPIAPYILRQCLEDEEINESLKIPKGACVVVPIFNIHRNPELWKNPLHFYPDHFLPEAVSKRHVYGFVPFSAGPRGCIGKIFANVCLKTFLANFLQRFEVEADGKFPDVKLKMDISTRPIDGYKIRLKKRVWK</sequence>
<dbReference type="OrthoDB" id="1470350at2759"/>
<dbReference type="PANTHER" id="PTHR24291">
    <property type="entry name" value="CYTOCHROME P450 FAMILY 4"/>
    <property type="match status" value="1"/>
</dbReference>
<protein>
    <recommendedName>
        <fullName evidence="18">Cytochrome P450</fullName>
    </recommendedName>
</protein>
<evidence type="ECO:0000313" key="17">
    <source>
        <dbReference type="Proteomes" id="UP001154078"/>
    </source>
</evidence>
<keyword evidence="7 14" id="KW-0479">Metal-binding</keyword>
<evidence type="ECO:0000256" key="8">
    <source>
        <dbReference type="ARBA" id="ARBA00022824"/>
    </source>
</evidence>
<keyword evidence="17" id="KW-1185">Reference proteome</keyword>
<keyword evidence="8" id="KW-0256">Endoplasmic reticulum</keyword>
<keyword evidence="6 14" id="KW-0349">Heme</keyword>
<evidence type="ECO:0000256" key="15">
    <source>
        <dbReference type="RuleBase" id="RU000461"/>
    </source>
</evidence>
<comment type="function">
    <text evidence="2">May be involved in the metabolism of insect hormones and in the breakdown of synthetic insecticides.</text>
</comment>
<evidence type="ECO:0000256" key="6">
    <source>
        <dbReference type="ARBA" id="ARBA00022617"/>
    </source>
</evidence>
<evidence type="ECO:0000256" key="12">
    <source>
        <dbReference type="ARBA" id="ARBA00023033"/>
    </source>
</evidence>
<keyword evidence="10 15" id="KW-0560">Oxidoreductase</keyword>
<organism evidence="16 17">
    <name type="scientific">Brassicogethes aeneus</name>
    <name type="common">Rape pollen beetle</name>
    <name type="synonym">Meligethes aeneus</name>
    <dbReference type="NCBI Taxonomy" id="1431903"/>
    <lineage>
        <taxon>Eukaryota</taxon>
        <taxon>Metazoa</taxon>
        <taxon>Ecdysozoa</taxon>
        <taxon>Arthropoda</taxon>
        <taxon>Hexapoda</taxon>
        <taxon>Insecta</taxon>
        <taxon>Pterygota</taxon>
        <taxon>Neoptera</taxon>
        <taxon>Endopterygota</taxon>
        <taxon>Coleoptera</taxon>
        <taxon>Polyphaga</taxon>
        <taxon>Cucujiformia</taxon>
        <taxon>Nitidulidae</taxon>
        <taxon>Meligethinae</taxon>
        <taxon>Brassicogethes</taxon>
    </lineage>
</organism>
<proteinExistence type="inferred from homology"/>
<dbReference type="GO" id="GO:0005506">
    <property type="term" value="F:iron ion binding"/>
    <property type="evidence" value="ECO:0007669"/>
    <property type="project" value="InterPro"/>
</dbReference>
<evidence type="ECO:0000256" key="7">
    <source>
        <dbReference type="ARBA" id="ARBA00022723"/>
    </source>
</evidence>
<evidence type="ECO:0000256" key="5">
    <source>
        <dbReference type="ARBA" id="ARBA00010617"/>
    </source>
</evidence>
<comment type="subcellular location">
    <subcellularLocation>
        <location evidence="4">Endoplasmic reticulum membrane</location>
        <topology evidence="4">Peripheral membrane protein</topology>
    </subcellularLocation>
    <subcellularLocation>
        <location evidence="3">Microsome membrane</location>
        <topology evidence="3">Peripheral membrane protein</topology>
    </subcellularLocation>
</comment>
<accession>A0A9P0FM03</accession>
<dbReference type="InterPro" id="IPR001128">
    <property type="entry name" value="Cyt_P450"/>
</dbReference>
<dbReference type="Proteomes" id="UP001154078">
    <property type="component" value="Chromosome 6"/>
</dbReference>
<evidence type="ECO:0000256" key="14">
    <source>
        <dbReference type="PIRSR" id="PIRSR602401-1"/>
    </source>
</evidence>
<name>A0A9P0FM03_BRAAE</name>
<dbReference type="PRINTS" id="PR00463">
    <property type="entry name" value="EP450I"/>
</dbReference>
<evidence type="ECO:0000256" key="4">
    <source>
        <dbReference type="ARBA" id="ARBA00004406"/>
    </source>
</evidence>
<dbReference type="InterPro" id="IPR050196">
    <property type="entry name" value="Cytochrome_P450_Monoox"/>
</dbReference>
<reference evidence="16" key="1">
    <citation type="submission" date="2021-12" db="EMBL/GenBank/DDBJ databases">
        <authorList>
            <person name="King R."/>
        </authorList>
    </citation>
    <scope>NUCLEOTIDE SEQUENCE</scope>
</reference>
<dbReference type="InterPro" id="IPR036396">
    <property type="entry name" value="Cyt_P450_sf"/>
</dbReference>
<dbReference type="GO" id="GO:0016705">
    <property type="term" value="F:oxidoreductase activity, acting on paired donors, with incorporation or reduction of molecular oxygen"/>
    <property type="evidence" value="ECO:0007669"/>
    <property type="project" value="InterPro"/>
</dbReference>
<dbReference type="Gene3D" id="1.10.630.10">
    <property type="entry name" value="Cytochrome P450"/>
    <property type="match status" value="1"/>
</dbReference>
<keyword evidence="13" id="KW-0472">Membrane</keyword>
<dbReference type="Pfam" id="PF00067">
    <property type="entry name" value="p450"/>
    <property type="match status" value="1"/>
</dbReference>
<feature type="binding site" description="axial binding residue" evidence="14">
    <location>
        <position position="440"/>
    </location>
    <ligand>
        <name>heme</name>
        <dbReference type="ChEBI" id="CHEBI:30413"/>
    </ligand>
    <ligandPart>
        <name>Fe</name>
        <dbReference type="ChEBI" id="CHEBI:18248"/>
    </ligandPart>
</feature>
<evidence type="ECO:0000256" key="2">
    <source>
        <dbReference type="ARBA" id="ARBA00003690"/>
    </source>
</evidence>
<dbReference type="GO" id="GO:0004497">
    <property type="term" value="F:monooxygenase activity"/>
    <property type="evidence" value="ECO:0007669"/>
    <property type="project" value="UniProtKB-KW"/>
</dbReference>
<evidence type="ECO:0000256" key="11">
    <source>
        <dbReference type="ARBA" id="ARBA00023004"/>
    </source>
</evidence>
<evidence type="ECO:0000256" key="10">
    <source>
        <dbReference type="ARBA" id="ARBA00023002"/>
    </source>
</evidence>
<dbReference type="SUPFAM" id="SSF48264">
    <property type="entry name" value="Cytochrome P450"/>
    <property type="match status" value="1"/>
</dbReference>